<dbReference type="AlphaFoldDB" id="A0A9J6GRD8"/>
<evidence type="ECO:0000313" key="1">
    <source>
        <dbReference type="EMBL" id="KAH9378013.1"/>
    </source>
</evidence>
<comment type="caution">
    <text evidence="1">The sequence shown here is derived from an EMBL/GenBank/DDBJ whole genome shotgun (WGS) entry which is preliminary data.</text>
</comment>
<name>A0A9J6GRD8_HAELO</name>
<dbReference type="VEuPathDB" id="VectorBase:HLOH_052395"/>
<proteinExistence type="predicted"/>
<dbReference type="EMBL" id="JABSTR010000008">
    <property type="protein sequence ID" value="KAH9378013.1"/>
    <property type="molecule type" value="Genomic_DNA"/>
</dbReference>
<gene>
    <name evidence="1" type="ORF">HPB48_008773</name>
</gene>
<organism evidence="1 2">
    <name type="scientific">Haemaphysalis longicornis</name>
    <name type="common">Bush tick</name>
    <dbReference type="NCBI Taxonomy" id="44386"/>
    <lineage>
        <taxon>Eukaryota</taxon>
        <taxon>Metazoa</taxon>
        <taxon>Ecdysozoa</taxon>
        <taxon>Arthropoda</taxon>
        <taxon>Chelicerata</taxon>
        <taxon>Arachnida</taxon>
        <taxon>Acari</taxon>
        <taxon>Parasitiformes</taxon>
        <taxon>Ixodida</taxon>
        <taxon>Ixodoidea</taxon>
        <taxon>Ixodidae</taxon>
        <taxon>Haemaphysalinae</taxon>
        <taxon>Haemaphysalis</taxon>
    </lineage>
</organism>
<reference evidence="1 2" key="1">
    <citation type="journal article" date="2020" name="Cell">
        <title>Large-Scale Comparative Analyses of Tick Genomes Elucidate Their Genetic Diversity and Vector Capacities.</title>
        <authorList>
            <consortium name="Tick Genome and Microbiome Consortium (TIGMIC)"/>
            <person name="Jia N."/>
            <person name="Wang J."/>
            <person name="Shi W."/>
            <person name="Du L."/>
            <person name="Sun Y."/>
            <person name="Zhan W."/>
            <person name="Jiang J.F."/>
            <person name="Wang Q."/>
            <person name="Zhang B."/>
            <person name="Ji P."/>
            <person name="Bell-Sakyi L."/>
            <person name="Cui X.M."/>
            <person name="Yuan T.T."/>
            <person name="Jiang B.G."/>
            <person name="Yang W.F."/>
            <person name="Lam T.T."/>
            <person name="Chang Q.C."/>
            <person name="Ding S.J."/>
            <person name="Wang X.J."/>
            <person name="Zhu J.G."/>
            <person name="Ruan X.D."/>
            <person name="Zhao L."/>
            <person name="Wei J.T."/>
            <person name="Ye R.Z."/>
            <person name="Que T.C."/>
            <person name="Du C.H."/>
            <person name="Zhou Y.H."/>
            <person name="Cheng J.X."/>
            <person name="Dai P.F."/>
            <person name="Guo W.B."/>
            <person name="Han X.H."/>
            <person name="Huang E.J."/>
            <person name="Li L.F."/>
            <person name="Wei W."/>
            <person name="Gao Y.C."/>
            <person name="Liu J.Z."/>
            <person name="Shao H.Z."/>
            <person name="Wang X."/>
            <person name="Wang C.C."/>
            <person name="Yang T.C."/>
            <person name="Huo Q.B."/>
            <person name="Li W."/>
            <person name="Chen H.Y."/>
            <person name="Chen S.E."/>
            <person name="Zhou L.G."/>
            <person name="Ni X.B."/>
            <person name="Tian J.H."/>
            <person name="Sheng Y."/>
            <person name="Liu T."/>
            <person name="Pan Y.S."/>
            <person name="Xia L.Y."/>
            <person name="Li J."/>
            <person name="Zhao F."/>
            <person name="Cao W.C."/>
        </authorList>
    </citation>
    <scope>NUCLEOTIDE SEQUENCE [LARGE SCALE GENOMIC DNA]</scope>
    <source>
        <strain evidence="1">HaeL-2018</strain>
    </source>
</reference>
<keyword evidence="2" id="KW-1185">Reference proteome</keyword>
<sequence length="126" mass="14243">MIFAGRKVSQQVKGGNRLKDALPKCRKLSMRATKTDLLHQISVNKSKRKKETRRTAAYLNSSKSCPRCRSLAVKGSVLTLHRQKCLCVRRTGALLHPTPSPLFNKTVLRLRFSSGDHTHFQQCVEV</sequence>
<protein>
    <submittedName>
        <fullName evidence="1">Uncharacterized protein</fullName>
    </submittedName>
</protein>
<dbReference type="Proteomes" id="UP000821853">
    <property type="component" value="Unassembled WGS sequence"/>
</dbReference>
<accession>A0A9J6GRD8</accession>
<evidence type="ECO:0000313" key="2">
    <source>
        <dbReference type="Proteomes" id="UP000821853"/>
    </source>
</evidence>